<evidence type="ECO:0000256" key="3">
    <source>
        <dbReference type="ARBA" id="ARBA00022771"/>
    </source>
</evidence>
<evidence type="ECO:0000256" key="5">
    <source>
        <dbReference type="ARBA" id="ARBA00023242"/>
    </source>
</evidence>
<dbReference type="PANTHER" id="PTHR46481:SF10">
    <property type="entry name" value="ZINC FINGER BED DOMAIN-CONTAINING PROTEIN 39"/>
    <property type="match status" value="1"/>
</dbReference>
<dbReference type="PANTHER" id="PTHR46481">
    <property type="entry name" value="ZINC FINGER BED DOMAIN-CONTAINING PROTEIN 4"/>
    <property type="match status" value="1"/>
</dbReference>
<dbReference type="InterPro" id="IPR012337">
    <property type="entry name" value="RNaseH-like_sf"/>
</dbReference>
<dbReference type="AlphaFoldDB" id="A0A167RJD9"/>
<dbReference type="InterPro" id="IPR052035">
    <property type="entry name" value="ZnF_BED_domain_contain"/>
</dbReference>
<evidence type="ECO:0000256" key="1">
    <source>
        <dbReference type="ARBA" id="ARBA00004123"/>
    </source>
</evidence>
<keyword evidence="4" id="KW-0862">Zinc</keyword>
<comment type="subcellular location">
    <subcellularLocation>
        <location evidence="1">Nucleus</location>
    </subcellularLocation>
</comment>
<proteinExistence type="predicted"/>
<organism evidence="6 7">
    <name type="scientific">Akanthomyces lecanii RCEF 1005</name>
    <dbReference type="NCBI Taxonomy" id="1081108"/>
    <lineage>
        <taxon>Eukaryota</taxon>
        <taxon>Fungi</taxon>
        <taxon>Dikarya</taxon>
        <taxon>Ascomycota</taxon>
        <taxon>Pezizomycotina</taxon>
        <taxon>Sordariomycetes</taxon>
        <taxon>Hypocreomycetidae</taxon>
        <taxon>Hypocreales</taxon>
        <taxon>Cordycipitaceae</taxon>
        <taxon>Akanthomyces</taxon>
        <taxon>Cordyceps confragosa</taxon>
    </lineage>
</organism>
<keyword evidence="7" id="KW-1185">Reference proteome</keyword>
<dbReference type="GO" id="GO:0008270">
    <property type="term" value="F:zinc ion binding"/>
    <property type="evidence" value="ECO:0007669"/>
    <property type="project" value="UniProtKB-KW"/>
</dbReference>
<dbReference type="GO" id="GO:0005634">
    <property type="term" value="C:nucleus"/>
    <property type="evidence" value="ECO:0007669"/>
    <property type="project" value="UniProtKB-SubCell"/>
</dbReference>
<dbReference type="OrthoDB" id="4862691at2759"/>
<dbReference type="Proteomes" id="UP000076881">
    <property type="component" value="Unassembled WGS sequence"/>
</dbReference>
<keyword evidence="5" id="KW-0539">Nucleus</keyword>
<evidence type="ECO:0000256" key="2">
    <source>
        <dbReference type="ARBA" id="ARBA00022723"/>
    </source>
</evidence>
<evidence type="ECO:0000256" key="4">
    <source>
        <dbReference type="ARBA" id="ARBA00022833"/>
    </source>
</evidence>
<comment type="caution">
    <text evidence="6">The sequence shown here is derived from an EMBL/GenBank/DDBJ whole genome shotgun (WGS) entry which is preliminary data.</text>
</comment>
<keyword evidence="3" id="KW-0863">Zinc-finger</keyword>
<protein>
    <submittedName>
        <fullName evidence="6">Ribonuclease H-like protein</fullName>
    </submittedName>
</protein>
<dbReference type="STRING" id="1081108.A0A167RJD9"/>
<accession>A0A167RJD9</accession>
<keyword evidence="2" id="KW-0479">Metal-binding</keyword>
<reference evidence="6 7" key="1">
    <citation type="journal article" date="2016" name="Genome Biol. Evol.">
        <title>Divergent and convergent evolution of fungal pathogenicity.</title>
        <authorList>
            <person name="Shang Y."/>
            <person name="Xiao G."/>
            <person name="Zheng P."/>
            <person name="Cen K."/>
            <person name="Zhan S."/>
            <person name="Wang C."/>
        </authorList>
    </citation>
    <scope>NUCLEOTIDE SEQUENCE [LARGE SCALE GENOMIC DNA]</scope>
    <source>
        <strain evidence="6 7">RCEF 1005</strain>
    </source>
</reference>
<dbReference type="SUPFAM" id="SSF53098">
    <property type="entry name" value="Ribonuclease H-like"/>
    <property type="match status" value="1"/>
</dbReference>
<sequence>MGLERSEPYDQALANNLIRRFDQAEFQKLVVNWIVESQQSFRQAEHPRLRQMFEYLNPAVHIKDARETAKTTQGLAIQQFERHRDAVQHALRRSPGQIHIAFDGARTRNRHALYGVTAVFRDEDNQLRKLVLGIPELVQRHSGGNIAAEILDIIRSLRHRGQTNNDTAMLEIAQELHFDPVRRRVRCVGYILNLVVKSLLLEKDVEVFADAVASPNPTRLVCGS</sequence>
<gene>
    <name evidence="6" type="ORF">LEL_10877</name>
</gene>
<name>A0A167RJD9_CORDF</name>
<evidence type="ECO:0000313" key="6">
    <source>
        <dbReference type="EMBL" id="OAA58655.1"/>
    </source>
</evidence>
<dbReference type="EMBL" id="AZHF01000026">
    <property type="protein sequence ID" value="OAA58655.1"/>
    <property type="molecule type" value="Genomic_DNA"/>
</dbReference>
<evidence type="ECO:0000313" key="7">
    <source>
        <dbReference type="Proteomes" id="UP000076881"/>
    </source>
</evidence>